<evidence type="ECO:0000256" key="1">
    <source>
        <dbReference type="ARBA" id="ARBA00005640"/>
    </source>
</evidence>
<proteinExistence type="inferred from homology"/>
<dbReference type="PROSITE" id="PS01104">
    <property type="entry name" value="RIBOSOMAL_L13E"/>
    <property type="match status" value="1"/>
</dbReference>
<evidence type="ECO:0000313" key="5">
    <source>
        <dbReference type="EMBL" id="OMJ75416.1"/>
    </source>
</evidence>
<sequence>MVKHNNVIPNGHFRKDWMRYVKTWFNQAGRKLRRRRARSLKLAEYAPNPLKSLRPLVQGQTIKYCGTTKKGRGFSLQELKQAGLTAQFARTVGVRVDHRRRNKSAETLQRNVEQLKIYKSKITLYPLKPNKPKKGQVNDTIQS</sequence>
<dbReference type="Proteomes" id="UP000187209">
    <property type="component" value="Unassembled WGS sequence"/>
</dbReference>
<dbReference type="Pfam" id="PF01294">
    <property type="entry name" value="Ribosomal_L13e"/>
    <property type="match status" value="1"/>
</dbReference>
<evidence type="ECO:0000256" key="4">
    <source>
        <dbReference type="RuleBase" id="RU000572"/>
    </source>
</evidence>
<accession>A0A1R2BF59</accession>
<dbReference type="OrthoDB" id="311186at2759"/>
<dbReference type="GO" id="GO:0022625">
    <property type="term" value="C:cytosolic large ribosomal subunit"/>
    <property type="evidence" value="ECO:0007669"/>
    <property type="project" value="TreeGrafter"/>
</dbReference>
<evidence type="ECO:0000313" key="6">
    <source>
        <dbReference type="Proteomes" id="UP000187209"/>
    </source>
</evidence>
<dbReference type="InterPro" id="IPR018256">
    <property type="entry name" value="Ribosomal_eL13_CS"/>
</dbReference>
<dbReference type="GO" id="GO:0003735">
    <property type="term" value="F:structural constituent of ribosome"/>
    <property type="evidence" value="ECO:0007669"/>
    <property type="project" value="InterPro"/>
</dbReference>
<keyword evidence="2 4" id="KW-0689">Ribosomal protein</keyword>
<name>A0A1R2BF59_9CILI</name>
<dbReference type="HAMAP" id="MF_00499">
    <property type="entry name" value="Ribosomal_eL13"/>
    <property type="match status" value="1"/>
</dbReference>
<dbReference type="InterPro" id="IPR001380">
    <property type="entry name" value="Ribosomal_eL13"/>
</dbReference>
<dbReference type="PANTHER" id="PTHR11722:SF0">
    <property type="entry name" value="LARGE RIBOSOMAL SUBUNIT PROTEIN EL13"/>
    <property type="match status" value="1"/>
</dbReference>
<dbReference type="PANTHER" id="PTHR11722">
    <property type="entry name" value="60S RIBOSOMAL PROTEIN L13"/>
    <property type="match status" value="1"/>
</dbReference>
<comment type="similarity">
    <text evidence="1 4">Belongs to the eukaryotic ribosomal protein eL13 family.</text>
</comment>
<organism evidence="5 6">
    <name type="scientific">Stentor coeruleus</name>
    <dbReference type="NCBI Taxonomy" id="5963"/>
    <lineage>
        <taxon>Eukaryota</taxon>
        <taxon>Sar</taxon>
        <taxon>Alveolata</taxon>
        <taxon>Ciliophora</taxon>
        <taxon>Postciliodesmatophora</taxon>
        <taxon>Heterotrichea</taxon>
        <taxon>Heterotrichida</taxon>
        <taxon>Stentoridae</taxon>
        <taxon>Stentor</taxon>
    </lineage>
</organism>
<protein>
    <recommendedName>
        <fullName evidence="4">60S ribosomal protein L13</fullName>
    </recommendedName>
</protein>
<comment type="caution">
    <text evidence="5">The sequence shown here is derived from an EMBL/GenBank/DDBJ whole genome shotgun (WGS) entry which is preliminary data.</text>
</comment>
<gene>
    <name evidence="5" type="ORF">SteCoe_25458</name>
</gene>
<evidence type="ECO:0000256" key="2">
    <source>
        <dbReference type="ARBA" id="ARBA00022980"/>
    </source>
</evidence>
<dbReference type="GO" id="GO:0003723">
    <property type="term" value="F:RNA binding"/>
    <property type="evidence" value="ECO:0007669"/>
    <property type="project" value="TreeGrafter"/>
</dbReference>
<dbReference type="GO" id="GO:0006412">
    <property type="term" value="P:translation"/>
    <property type="evidence" value="ECO:0007669"/>
    <property type="project" value="InterPro"/>
</dbReference>
<dbReference type="EMBL" id="MPUH01000692">
    <property type="protein sequence ID" value="OMJ75416.1"/>
    <property type="molecule type" value="Genomic_DNA"/>
</dbReference>
<keyword evidence="3 4" id="KW-0687">Ribonucleoprotein</keyword>
<keyword evidence="6" id="KW-1185">Reference proteome</keyword>
<evidence type="ECO:0000256" key="3">
    <source>
        <dbReference type="ARBA" id="ARBA00023274"/>
    </source>
</evidence>
<reference evidence="5 6" key="1">
    <citation type="submission" date="2016-11" db="EMBL/GenBank/DDBJ databases">
        <title>The macronuclear genome of Stentor coeruleus: a giant cell with tiny introns.</title>
        <authorList>
            <person name="Slabodnick M."/>
            <person name="Ruby J.G."/>
            <person name="Reiff S.B."/>
            <person name="Swart E.C."/>
            <person name="Gosai S."/>
            <person name="Prabakaran S."/>
            <person name="Witkowska E."/>
            <person name="Larue G.E."/>
            <person name="Fisher S."/>
            <person name="Freeman R.M."/>
            <person name="Gunawardena J."/>
            <person name="Chu W."/>
            <person name="Stover N.A."/>
            <person name="Gregory B.D."/>
            <person name="Nowacki M."/>
            <person name="Derisi J."/>
            <person name="Roy S.W."/>
            <person name="Marshall W.F."/>
            <person name="Sood P."/>
        </authorList>
    </citation>
    <scope>NUCLEOTIDE SEQUENCE [LARGE SCALE GENOMIC DNA]</scope>
    <source>
        <strain evidence="5">WM001</strain>
    </source>
</reference>
<dbReference type="AlphaFoldDB" id="A0A1R2BF59"/>